<protein>
    <submittedName>
        <fullName evidence="1">Uncharacterized protein</fullName>
    </submittedName>
</protein>
<gene>
    <name evidence="1" type="ORF">LOY88_001624</name>
</gene>
<reference evidence="1" key="1">
    <citation type="journal article" date="2022" name="bioRxiv">
        <title>Population genetic analysis of Ophidiomyces ophidiicola, the causative agent of snake fungal disease, indicates recent introductions to the USA.</title>
        <authorList>
            <person name="Ladner J.T."/>
            <person name="Palmer J.M."/>
            <person name="Ettinger C.L."/>
            <person name="Stajich J.E."/>
            <person name="Farrell T.M."/>
            <person name="Glorioso B.M."/>
            <person name="Lawson B."/>
            <person name="Price S.J."/>
            <person name="Stengle A.G."/>
            <person name="Grear D.A."/>
            <person name="Lorch J.M."/>
        </authorList>
    </citation>
    <scope>NUCLEOTIDE SEQUENCE</scope>
    <source>
        <strain evidence="1">NWHC 24266-5</strain>
    </source>
</reference>
<organism evidence="1">
    <name type="scientific">Ophidiomyces ophidiicola</name>
    <dbReference type="NCBI Taxonomy" id="1387563"/>
    <lineage>
        <taxon>Eukaryota</taxon>
        <taxon>Fungi</taxon>
        <taxon>Dikarya</taxon>
        <taxon>Ascomycota</taxon>
        <taxon>Pezizomycotina</taxon>
        <taxon>Eurotiomycetes</taxon>
        <taxon>Eurotiomycetidae</taxon>
        <taxon>Onygenales</taxon>
        <taxon>Onygenaceae</taxon>
        <taxon>Ophidiomyces</taxon>
    </lineage>
</organism>
<sequence>MSQNSRTANISTRISLRWPPEPAFENTDTLSLSVGGWYVDLRVDKKSRNIDWAMAGERIVVSEEPSIVDFTHAIDSLNQFDTADRGTFTKLPNGDDLEIGRMPRQDLPGAPIEDYEEVWRDIQLSTGVSWILESEESLQVNSKADGGDRIAKTFLGCVPGHCTTLRQWQWYEGNGQNGEMVSRKRGGMVSARREEWDPARESPIITKHAIGDDLDKLPTLDETKTALKSGVAVGDVVVIGGCRYVVRAFEK</sequence>
<name>A0ACB8V214_9EURO</name>
<comment type="caution">
    <text evidence="1">The sequence shown here is derived from an EMBL/GenBank/DDBJ whole genome shotgun (WGS) entry which is preliminary data.</text>
</comment>
<evidence type="ECO:0000313" key="1">
    <source>
        <dbReference type="EMBL" id="KAI2390539.1"/>
    </source>
</evidence>
<dbReference type="EMBL" id="JALBCA010000017">
    <property type="protein sequence ID" value="KAI2390539.1"/>
    <property type="molecule type" value="Genomic_DNA"/>
</dbReference>
<proteinExistence type="predicted"/>
<accession>A0ACB8V214</accession>